<dbReference type="EC" id="3.2.1.21" evidence="6"/>
<dbReference type="InterPro" id="IPR036881">
    <property type="entry name" value="Glyco_hydro_3_C_sf"/>
</dbReference>
<keyword evidence="1 6" id="KW-0378">Hydrolase</keyword>
<feature type="domain" description="Glycoside hydrolase family 3 N-terminal" evidence="3">
    <location>
        <begin position="60"/>
        <end position="400"/>
    </location>
</feature>
<dbReference type="SUPFAM" id="SSF52279">
    <property type="entry name" value="Beta-D-glucan exohydrolase, C-terminal domain"/>
    <property type="match status" value="1"/>
</dbReference>
<dbReference type="SUPFAM" id="SSF51445">
    <property type="entry name" value="(Trans)glycosidases"/>
    <property type="match status" value="1"/>
</dbReference>
<dbReference type="InterPro" id="IPR036962">
    <property type="entry name" value="Glyco_hydro_3_N_sf"/>
</dbReference>
<keyword evidence="6" id="KW-0326">Glycosidase</keyword>
<dbReference type="PRINTS" id="PR00133">
    <property type="entry name" value="GLHYDRLASE3"/>
</dbReference>
<dbReference type="InterPro" id="IPR041443">
    <property type="entry name" value="Exop_C"/>
</dbReference>
<dbReference type="AlphaFoldDB" id="A0A7Z8ZAV1"/>
<keyword evidence="2" id="KW-0732">Signal</keyword>
<dbReference type="PANTHER" id="PTHR30620:SF77">
    <property type="entry name" value="LYSOSOMAL BETA GLUCOSIDASE-LIKE"/>
    <property type="match status" value="1"/>
</dbReference>
<dbReference type="Gene3D" id="2.60.120.430">
    <property type="entry name" value="Galactose-binding lectin"/>
    <property type="match status" value="1"/>
</dbReference>
<dbReference type="InterPro" id="IPR051915">
    <property type="entry name" value="Cellulose_Degrad_GH3"/>
</dbReference>
<dbReference type="Pfam" id="PF00933">
    <property type="entry name" value="Glyco_hydro_3"/>
    <property type="match status" value="1"/>
</dbReference>
<gene>
    <name evidence="6" type="primary">bglX_2</name>
    <name evidence="6" type="ORF">NCTC9997_03321</name>
</gene>
<evidence type="ECO:0000313" key="7">
    <source>
        <dbReference type="Proteomes" id="UP000267630"/>
    </source>
</evidence>
<sequence length="912" mass="100235">MKIMLGANCALVALLSANVALASNEVAVAPYFSDWPAIHSTIAKDEAIENRVKEILAKMTLDEKIGQMLQPDFREITPEEVVQYKIGSVLNGGGGWPDNNKHSLARSWVTEADKYWVATDKAFAGRGFRIPFMWATDAVHGHNNVFQATLFPHNIGLGAAHDPDLIYRIGQATALEVAATGLDWTFAPTVAVPRDDRWGRTYEGYSEDPSIVYAYAKEMVRGLQGSASDLKGQHHVISTVKHFVGDGGTLYGVDRGDTHYSEDDLRNIHAVGYFSGLNAGAQAVMASFNSWKNDKNSARGIKAGSEYNGKLHGSYYMLTQVLKDKMGFDGVVISDWNGHSEISGCSMGDCEAAVLAGIDIFMVTARKDWMSFRTSLLDSVNNKTLPISRIDDAVSRILRVKMRAGMWDKPMPSQRTLAGKQRILGNPDHRALAREAVRKSLVLLKNKNNILPLSRDLNVLVAGSAANDISKQIGGWSLTWQGTENNLSDFPDAITVAGAIEKTIGKHNVMTLSSSQLDLKERPDVAIVAMGEDSYAEWLGDIPDNKTLSYSELKAGYSGDLKLLRQLNKAGIPTVVILLSGRPLYVNEEINLADAFVAAWLPGTEAEGITDVIFRDTNGTISHDFQGALSFSWPAQKCATTINAAPTNIAGWQRPEFEQKPDKAHVLFNFGYGLTYNPPSRTAANYQDLDRLPLDKRRLGCRELSMEKSPVATTRLELFGEKASDEHRLRMGDESNWTGTEVSINGKSAMQYISVRPVDYKRQQDAREVTFMGTSESTGASIQLQTTNVKGINRNNYLKANSNLMVTLRVKKNPDRKMEIGMQCGWPCASSIAINETLNTLPLNKWVTLSIPLTCFKENMDFSKTNTPFILTTTANAKLDLGLINWTPAGVNPEMDNVVPVNCDGTRGKSSM</sequence>
<dbReference type="InterPro" id="IPR001764">
    <property type="entry name" value="Glyco_hydro_3_N"/>
</dbReference>
<organism evidence="6 7">
    <name type="scientific">Raoultella terrigena</name>
    <name type="common">Klebsiella terrigena</name>
    <dbReference type="NCBI Taxonomy" id="577"/>
    <lineage>
        <taxon>Bacteria</taxon>
        <taxon>Pseudomonadati</taxon>
        <taxon>Pseudomonadota</taxon>
        <taxon>Gammaproteobacteria</taxon>
        <taxon>Enterobacterales</taxon>
        <taxon>Enterobacteriaceae</taxon>
        <taxon>Klebsiella/Raoultella group</taxon>
        <taxon>Raoultella</taxon>
    </lineage>
</organism>
<dbReference type="Pfam" id="PF01915">
    <property type="entry name" value="Glyco_hydro_3_C"/>
    <property type="match status" value="1"/>
</dbReference>
<evidence type="ECO:0000259" key="4">
    <source>
        <dbReference type="Pfam" id="PF01915"/>
    </source>
</evidence>
<feature type="signal peptide" evidence="2">
    <location>
        <begin position="1"/>
        <end position="22"/>
    </location>
</feature>
<dbReference type="Gene3D" id="3.40.50.1700">
    <property type="entry name" value="Glycoside hydrolase family 3 C-terminal domain"/>
    <property type="match status" value="1"/>
</dbReference>
<evidence type="ECO:0000259" key="5">
    <source>
        <dbReference type="Pfam" id="PF18559"/>
    </source>
</evidence>
<dbReference type="InterPro" id="IPR017853">
    <property type="entry name" value="GH"/>
</dbReference>
<feature type="chain" id="PRO_5030587216" evidence="2">
    <location>
        <begin position="23"/>
        <end position="912"/>
    </location>
</feature>
<dbReference type="Proteomes" id="UP000267630">
    <property type="component" value="Chromosome 3"/>
</dbReference>
<evidence type="ECO:0000313" key="6">
    <source>
        <dbReference type="EMBL" id="VED50601.1"/>
    </source>
</evidence>
<dbReference type="GO" id="GO:0008422">
    <property type="term" value="F:beta-glucosidase activity"/>
    <property type="evidence" value="ECO:0007669"/>
    <property type="project" value="UniProtKB-EC"/>
</dbReference>
<protein>
    <submittedName>
        <fullName evidence="6">Beta-galactosidase</fullName>
        <ecNumber evidence="6">3.2.1.21</ecNumber>
    </submittedName>
</protein>
<dbReference type="PANTHER" id="PTHR30620">
    <property type="entry name" value="PERIPLASMIC BETA-GLUCOSIDASE-RELATED"/>
    <property type="match status" value="1"/>
</dbReference>
<feature type="domain" description="ExoP galactose-binding-like" evidence="5">
    <location>
        <begin position="744"/>
        <end position="886"/>
    </location>
</feature>
<reference evidence="6 7" key="1">
    <citation type="submission" date="2018-12" db="EMBL/GenBank/DDBJ databases">
        <authorList>
            <consortium name="Pathogen Informatics"/>
        </authorList>
    </citation>
    <scope>NUCLEOTIDE SEQUENCE [LARGE SCALE GENOMIC DNA]</scope>
    <source>
        <strain evidence="6 7">NCTC9997</strain>
    </source>
</reference>
<accession>A0A7Z8ZAV1</accession>
<name>A0A7Z8ZAV1_RAOTE</name>
<dbReference type="Pfam" id="PF18559">
    <property type="entry name" value="Exop_C"/>
    <property type="match status" value="1"/>
</dbReference>
<dbReference type="GO" id="GO:0009251">
    <property type="term" value="P:glucan catabolic process"/>
    <property type="evidence" value="ECO:0007669"/>
    <property type="project" value="TreeGrafter"/>
</dbReference>
<proteinExistence type="predicted"/>
<dbReference type="Gene3D" id="3.20.20.300">
    <property type="entry name" value="Glycoside hydrolase, family 3, N-terminal domain"/>
    <property type="match status" value="1"/>
</dbReference>
<dbReference type="EMBL" id="LR134253">
    <property type="protein sequence ID" value="VED50601.1"/>
    <property type="molecule type" value="Genomic_DNA"/>
</dbReference>
<evidence type="ECO:0000256" key="1">
    <source>
        <dbReference type="ARBA" id="ARBA00022801"/>
    </source>
</evidence>
<feature type="domain" description="Glycoside hydrolase family 3 C-terminal" evidence="4">
    <location>
        <begin position="441"/>
        <end position="676"/>
    </location>
</feature>
<evidence type="ECO:0000259" key="3">
    <source>
        <dbReference type="Pfam" id="PF00933"/>
    </source>
</evidence>
<evidence type="ECO:0000256" key="2">
    <source>
        <dbReference type="SAM" id="SignalP"/>
    </source>
</evidence>
<dbReference type="InterPro" id="IPR002772">
    <property type="entry name" value="Glyco_hydro_3_C"/>
</dbReference>
<keyword evidence="7" id="KW-1185">Reference proteome</keyword>